<comment type="caution">
    <text evidence="2">The sequence shown here is derived from an EMBL/GenBank/DDBJ whole genome shotgun (WGS) entry which is preliminary data.</text>
</comment>
<proteinExistence type="predicted"/>
<dbReference type="Proteomes" id="UP000036756">
    <property type="component" value="Unassembled WGS sequence"/>
</dbReference>
<accession>A0A0J8D5C4</accession>
<protein>
    <submittedName>
        <fullName evidence="2">Uncharacterized protein</fullName>
    </submittedName>
</protein>
<evidence type="ECO:0000313" key="2">
    <source>
        <dbReference type="EMBL" id="KMT21012.1"/>
    </source>
</evidence>
<organism evidence="2 3">
    <name type="scientific">Clostridium cylindrosporum DSM 605</name>
    <dbReference type="NCBI Taxonomy" id="1121307"/>
    <lineage>
        <taxon>Bacteria</taxon>
        <taxon>Bacillati</taxon>
        <taxon>Bacillota</taxon>
        <taxon>Clostridia</taxon>
        <taxon>Eubacteriales</taxon>
        <taxon>Clostridiaceae</taxon>
        <taxon>Clostridium</taxon>
    </lineage>
</organism>
<dbReference type="STRING" id="1121307.CLCY_1c02460"/>
<feature type="compositionally biased region" description="Polar residues" evidence="1">
    <location>
        <begin position="24"/>
        <end position="38"/>
    </location>
</feature>
<sequence>MDNRNIEMMKKIIEKKKQKSSIQTNNKKAQKSIGTTSKGFRIGNGGGLFD</sequence>
<dbReference type="RefSeq" id="WP_200899982.1">
    <property type="nucleotide sequence ID" value="NZ_LFVU01000028.1"/>
</dbReference>
<keyword evidence="3" id="KW-1185">Reference proteome</keyword>
<name>A0A0J8D5C4_CLOCY</name>
<feature type="region of interest" description="Disordered" evidence="1">
    <location>
        <begin position="15"/>
        <end position="50"/>
    </location>
</feature>
<evidence type="ECO:0000256" key="1">
    <source>
        <dbReference type="SAM" id="MobiDB-lite"/>
    </source>
</evidence>
<dbReference type="PATRIC" id="fig|1121307.3.peg.609"/>
<dbReference type="EMBL" id="LFVU01000028">
    <property type="protein sequence ID" value="KMT21012.1"/>
    <property type="molecule type" value="Genomic_DNA"/>
</dbReference>
<dbReference type="AlphaFoldDB" id="A0A0J8D5C4"/>
<gene>
    <name evidence="2" type="ORF">CLCY_1c02460</name>
</gene>
<evidence type="ECO:0000313" key="3">
    <source>
        <dbReference type="Proteomes" id="UP000036756"/>
    </source>
</evidence>
<reference evidence="2 3" key="1">
    <citation type="submission" date="2015-06" db="EMBL/GenBank/DDBJ databases">
        <title>Draft genome sequence of the purine-degrading Clostridium cylindrosporum HC-1 (DSM 605).</title>
        <authorList>
            <person name="Poehlein A."/>
            <person name="Schiel-Bengelsdorf B."/>
            <person name="Bengelsdorf F."/>
            <person name="Daniel R."/>
            <person name="Duerre P."/>
        </authorList>
    </citation>
    <scope>NUCLEOTIDE SEQUENCE [LARGE SCALE GENOMIC DNA]</scope>
    <source>
        <strain evidence="2 3">DSM 605</strain>
    </source>
</reference>